<sequence length="229" mass="26495">ITCRFSSRHPYSRSTAVYWKEKVGGDTVRIFTYLQPCIGRNTERLRGCTRKPRRLCREGRFHFHDQYLESGFIIFQLTHGFGHNAVKTVIRLTMEIIEQQRLLLHESLMDPKTFSTDLHEVLASIKDGGAQLRQHNDEVRRILGEEIGRMMKSLEDRVMTIGKKLHQNQISDLYPKVTSAKTDSELLPDDPCSHPEQVLADCESPDSPCEVRACIRIIPMKRIRLHINV</sequence>
<proteinExistence type="predicted"/>
<keyword evidence="2" id="KW-1185">Reference proteome</keyword>
<reference evidence="1 2" key="1">
    <citation type="submission" date="2015-09" db="EMBL/GenBank/DDBJ databases">
        <title>Draft genome of the parasitic nematode Teladorsagia circumcincta isolate WARC Sus (inbred).</title>
        <authorList>
            <person name="Mitreva M."/>
        </authorList>
    </citation>
    <scope>NUCLEOTIDE SEQUENCE [LARGE SCALE GENOMIC DNA]</scope>
    <source>
        <strain evidence="1 2">S</strain>
    </source>
</reference>
<feature type="non-terminal residue" evidence="1">
    <location>
        <position position="1"/>
    </location>
</feature>
<evidence type="ECO:0000313" key="2">
    <source>
        <dbReference type="Proteomes" id="UP000230423"/>
    </source>
</evidence>
<name>A0A2G9UBN2_TELCI</name>
<protein>
    <submittedName>
        <fullName evidence="1">Uncharacterized protein</fullName>
    </submittedName>
</protein>
<dbReference type="Proteomes" id="UP000230423">
    <property type="component" value="Unassembled WGS sequence"/>
</dbReference>
<gene>
    <name evidence="1" type="ORF">TELCIR_10593</name>
</gene>
<dbReference type="EMBL" id="KZ347479">
    <property type="protein sequence ID" value="PIO67646.1"/>
    <property type="molecule type" value="Genomic_DNA"/>
</dbReference>
<dbReference type="AlphaFoldDB" id="A0A2G9UBN2"/>
<accession>A0A2G9UBN2</accession>
<organism evidence="1 2">
    <name type="scientific">Teladorsagia circumcincta</name>
    <name type="common">Brown stomach worm</name>
    <name type="synonym">Ostertagia circumcincta</name>
    <dbReference type="NCBI Taxonomy" id="45464"/>
    <lineage>
        <taxon>Eukaryota</taxon>
        <taxon>Metazoa</taxon>
        <taxon>Ecdysozoa</taxon>
        <taxon>Nematoda</taxon>
        <taxon>Chromadorea</taxon>
        <taxon>Rhabditida</taxon>
        <taxon>Rhabditina</taxon>
        <taxon>Rhabditomorpha</taxon>
        <taxon>Strongyloidea</taxon>
        <taxon>Trichostrongylidae</taxon>
        <taxon>Teladorsagia</taxon>
    </lineage>
</organism>
<evidence type="ECO:0000313" key="1">
    <source>
        <dbReference type="EMBL" id="PIO67646.1"/>
    </source>
</evidence>